<dbReference type="PANTHER" id="PTHR30255">
    <property type="entry name" value="SINGLE-STRANDED-DNA-SPECIFIC EXONUCLEASE RECJ"/>
    <property type="match status" value="1"/>
</dbReference>
<dbReference type="STRING" id="1802610.A2W32_00265"/>
<dbReference type="InterPro" id="IPR001667">
    <property type="entry name" value="DDH_dom"/>
</dbReference>
<dbReference type="GO" id="GO:0008409">
    <property type="term" value="F:5'-3' exonuclease activity"/>
    <property type="evidence" value="ECO:0007669"/>
    <property type="project" value="InterPro"/>
</dbReference>
<feature type="domain" description="DHHA1" evidence="7">
    <location>
        <begin position="332"/>
        <end position="422"/>
    </location>
</feature>
<dbReference type="Pfam" id="PF01368">
    <property type="entry name" value="DHH"/>
    <property type="match status" value="1"/>
</dbReference>
<evidence type="ECO:0000313" key="10">
    <source>
        <dbReference type="Proteomes" id="UP000177371"/>
    </source>
</evidence>
<dbReference type="NCBIfam" id="TIGR00644">
    <property type="entry name" value="recJ"/>
    <property type="match status" value="1"/>
</dbReference>
<dbReference type="Pfam" id="PF02272">
    <property type="entry name" value="DHHA1"/>
    <property type="match status" value="1"/>
</dbReference>
<gene>
    <name evidence="9" type="ORF">A2W32_00265</name>
</gene>
<keyword evidence="5 9" id="KW-0269">Exonuclease</keyword>
<dbReference type="InterPro" id="IPR051673">
    <property type="entry name" value="SSDNA_exonuclease_RecJ"/>
</dbReference>
<accession>A0A1F4UUL7</accession>
<keyword evidence="3" id="KW-0540">Nuclease</keyword>
<name>A0A1F4UUL7_UNCKA</name>
<proteinExistence type="inferred from homology"/>
<dbReference type="InterPro" id="IPR041122">
    <property type="entry name" value="RecJ_OB"/>
</dbReference>
<dbReference type="Gene3D" id="2.40.50.460">
    <property type="match status" value="1"/>
</dbReference>
<dbReference type="EMBL" id="MEUT01000066">
    <property type="protein sequence ID" value="OGC48586.1"/>
    <property type="molecule type" value="Genomic_DNA"/>
</dbReference>
<dbReference type="GO" id="GO:0003676">
    <property type="term" value="F:nucleic acid binding"/>
    <property type="evidence" value="ECO:0007669"/>
    <property type="project" value="InterPro"/>
</dbReference>
<evidence type="ECO:0000313" key="9">
    <source>
        <dbReference type="EMBL" id="OGC48586.1"/>
    </source>
</evidence>
<feature type="domain" description="DDH" evidence="6">
    <location>
        <begin position="75"/>
        <end position="194"/>
    </location>
</feature>
<evidence type="ECO:0000256" key="1">
    <source>
        <dbReference type="ARBA" id="ARBA00005915"/>
    </source>
</evidence>
<dbReference type="GO" id="GO:0006310">
    <property type="term" value="P:DNA recombination"/>
    <property type="evidence" value="ECO:0007669"/>
    <property type="project" value="InterPro"/>
</dbReference>
<evidence type="ECO:0000259" key="7">
    <source>
        <dbReference type="Pfam" id="PF02272"/>
    </source>
</evidence>
<evidence type="ECO:0000256" key="4">
    <source>
        <dbReference type="ARBA" id="ARBA00022801"/>
    </source>
</evidence>
<comment type="caution">
    <text evidence="9">The sequence shown here is derived from an EMBL/GenBank/DDBJ whole genome shotgun (WGS) entry which is preliminary data.</text>
</comment>
<protein>
    <recommendedName>
        <fullName evidence="2">Single-stranded-DNA-specific exonuclease RecJ</fullName>
    </recommendedName>
</protein>
<comment type="similarity">
    <text evidence="1">Belongs to the RecJ family.</text>
</comment>
<evidence type="ECO:0000256" key="2">
    <source>
        <dbReference type="ARBA" id="ARBA00019841"/>
    </source>
</evidence>
<dbReference type="InterPro" id="IPR004610">
    <property type="entry name" value="RecJ"/>
</dbReference>
<dbReference type="InterPro" id="IPR038763">
    <property type="entry name" value="DHH_sf"/>
</dbReference>
<sequence>MLLKKWNLLKNYDSSVPVADQLLENRGIIGEVETEKFLNPPKSLNLIQILDDDFKDSLERSKKIILNAINEKLAIVVYGDYDADGVCATAILYKTISGKMKYENCSYFIPNRFEHGYGLSNKSINEAVAKAGSHNKKILFITVDSGITAVEETEYIKSLGHSIIITDHHQKPGILPNADNILWTDNLVGSGISYILSCYLGYSDDHLLSLAAIATVTDLQPVLGLNRSIVKDGLEVLNSDPPMSIKTLLQLSGKNITEVTTYDLGWIIGPRLNSSGRIVDAEDSLKLLLSDSEEEAQKYALKLNNVNSERQDKTIEMYGVAATYEKANVPKLILSSSEDYHEGIIGLVAAKLVQKYYRPSIVVSLGEEYGKGSVRSIPGVDIISALRKYSHMFESLGGHPMAAGFTILRSKLEEVHSLLLAEMEEIITGDLLTPSIEIDLKISLNIVNPEFVREVSSLKPFGMGNPEPLFLSENVGIANMNIVGRDRQHLSFRLFDGSNYLKGIFFGGAGYADSLNIGDRINVVYSLKESEFNGSKYIELIIKDLRKNSDLDY</sequence>
<dbReference type="AlphaFoldDB" id="A0A1F4UUL7"/>
<dbReference type="PANTHER" id="PTHR30255:SF2">
    <property type="entry name" value="SINGLE-STRANDED-DNA-SPECIFIC EXONUCLEASE RECJ"/>
    <property type="match status" value="1"/>
</dbReference>
<organism evidence="9 10">
    <name type="scientific">candidate division WWE3 bacterium RBG_16_37_10</name>
    <dbReference type="NCBI Taxonomy" id="1802610"/>
    <lineage>
        <taxon>Bacteria</taxon>
        <taxon>Katanobacteria</taxon>
    </lineage>
</organism>
<evidence type="ECO:0000259" key="6">
    <source>
        <dbReference type="Pfam" id="PF01368"/>
    </source>
</evidence>
<evidence type="ECO:0000259" key="8">
    <source>
        <dbReference type="Pfam" id="PF17768"/>
    </source>
</evidence>
<evidence type="ECO:0000256" key="5">
    <source>
        <dbReference type="ARBA" id="ARBA00022839"/>
    </source>
</evidence>
<feature type="domain" description="RecJ OB" evidence="8">
    <location>
        <begin position="438"/>
        <end position="544"/>
    </location>
</feature>
<dbReference type="Proteomes" id="UP000177371">
    <property type="component" value="Unassembled WGS sequence"/>
</dbReference>
<dbReference type="GO" id="GO:0006281">
    <property type="term" value="P:DNA repair"/>
    <property type="evidence" value="ECO:0007669"/>
    <property type="project" value="InterPro"/>
</dbReference>
<dbReference type="Pfam" id="PF17768">
    <property type="entry name" value="RecJ_OB"/>
    <property type="match status" value="1"/>
</dbReference>
<dbReference type="SUPFAM" id="SSF64182">
    <property type="entry name" value="DHH phosphoesterases"/>
    <property type="match status" value="1"/>
</dbReference>
<keyword evidence="4" id="KW-0378">Hydrolase</keyword>
<dbReference type="Gene3D" id="3.90.1640.30">
    <property type="match status" value="1"/>
</dbReference>
<dbReference type="InterPro" id="IPR003156">
    <property type="entry name" value="DHHA1_dom"/>
</dbReference>
<evidence type="ECO:0000256" key="3">
    <source>
        <dbReference type="ARBA" id="ARBA00022722"/>
    </source>
</evidence>
<reference evidence="9 10" key="1">
    <citation type="journal article" date="2016" name="Nat. Commun.">
        <title>Thousands of microbial genomes shed light on interconnected biogeochemical processes in an aquifer system.</title>
        <authorList>
            <person name="Anantharaman K."/>
            <person name="Brown C.T."/>
            <person name="Hug L.A."/>
            <person name="Sharon I."/>
            <person name="Castelle C.J."/>
            <person name="Probst A.J."/>
            <person name="Thomas B.C."/>
            <person name="Singh A."/>
            <person name="Wilkins M.J."/>
            <person name="Karaoz U."/>
            <person name="Brodie E.L."/>
            <person name="Williams K.H."/>
            <person name="Hubbard S.S."/>
            <person name="Banfield J.F."/>
        </authorList>
    </citation>
    <scope>NUCLEOTIDE SEQUENCE [LARGE SCALE GENOMIC DNA]</scope>
</reference>